<dbReference type="InterPro" id="IPR002939">
    <property type="entry name" value="DnaJ_C"/>
</dbReference>
<sequence>MYRVYKSLVTKWNPNRNPSNKVEAEAEAKFQEISEPFKAINENRVKEKLKSCNEPIVSISPGGSSPCKIIEESFFYRPSILLRSLSRKSSTLSTSPSFLPKGASSRDNSPRNESHRGCLDIENPFLQRSMSRLSPRSPIIFSQSTLLRKPPPTEKKLECTLEELCYGCVKQIMTSRDVIINGIIEQQGEMVNITVKPGWKKGTRIAFEGKGDERPGYQPADLIFLIDEKPHLLFEREDDDLVYKAAIPLAQALVGCAISVPLLEGERMSLSFDVVLYPGYVKIIKGQGMPTANEIGKRGDLRIKFLINFPMSLSPEQRFDSSSILKDCSYNDFL</sequence>
<name>A0A4U5NM85_POPAL</name>
<feature type="domain" description="Chaperone DnaJ C-terminal" evidence="3">
    <location>
        <begin position="154"/>
        <end position="310"/>
    </location>
</feature>
<dbReference type="Gene3D" id="1.10.287.110">
    <property type="entry name" value="DnaJ domain"/>
    <property type="match status" value="1"/>
</dbReference>
<organism evidence="4">
    <name type="scientific">Populus alba</name>
    <name type="common">White poplar</name>
    <dbReference type="NCBI Taxonomy" id="43335"/>
    <lineage>
        <taxon>Eukaryota</taxon>
        <taxon>Viridiplantae</taxon>
        <taxon>Streptophyta</taxon>
        <taxon>Embryophyta</taxon>
        <taxon>Tracheophyta</taxon>
        <taxon>Spermatophyta</taxon>
        <taxon>Magnoliopsida</taxon>
        <taxon>eudicotyledons</taxon>
        <taxon>Gunneridae</taxon>
        <taxon>Pentapetalae</taxon>
        <taxon>rosids</taxon>
        <taxon>fabids</taxon>
        <taxon>Malpighiales</taxon>
        <taxon>Salicaceae</taxon>
        <taxon>Saliceae</taxon>
        <taxon>Populus</taxon>
    </lineage>
</organism>
<dbReference type="PANTHER" id="PTHR24078">
    <property type="entry name" value="DNAJ HOMOLOG SUBFAMILY C MEMBER"/>
    <property type="match status" value="1"/>
</dbReference>
<dbReference type="InterPro" id="IPR008971">
    <property type="entry name" value="HSP40/DnaJ_pept-bd"/>
</dbReference>
<dbReference type="InterPro" id="IPR036869">
    <property type="entry name" value="J_dom_sf"/>
</dbReference>
<dbReference type="STRING" id="43335.A0A4U5NM85"/>
<protein>
    <submittedName>
        <fullName evidence="4">DnaJ-like subfamily B member 13-like</fullName>
    </submittedName>
</protein>
<evidence type="ECO:0000313" key="4">
    <source>
        <dbReference type="EMBL" id="TKR84688.1"/>
    </source>
</evidence>
<dbReference type="FunFam" id="2.60.260.20:FF:000006">
    <property type="entry name" value="DnaJ subfamily B member 13"/>
    <property type="match status" value="1"/>
</dbReference>
<feature type="compositionally biased region" description="Basic and acidic residues" evidence="2">
    <location>
        <begin position="108"/>
        <end position="117"/>
    </location>
</feature>
<evidence type="ECO:0000256" key="1">
    <source>
        <dbReference type="ARBA" id="ARBA00023186"/>
    </source>
</evidence>
<evidence type="ECO:0000256" key="2">
    <source>
        <dbReference type="SAM" id="MobiDB-lite"/>
    </source>
</evidence>
<dbReference type="GO" id="GO:0005829">
    <property type="term" value="C:cytosol"/>
    <property type="evidence" value="ECO:0007669"/>
    <property type="project" value="TreeGrafter"/>
</dbReference>
<gene>
    <name evidence="4" type="ORF">D5086_0000254760</name>
</gene>
<dbReference type="SUPFAM" id="SSF49493">
    <property type="entry name" value="HSP40/DnaJ peptide-binding domain"/>
    <property type="match status" value="2"/>
</dbReference>
<dbReference type="AlphaFoldDB" id="A0A4U5NM85"/>
<dbReference type="PANTHER" id="PTHR24078:SF522">
    <property type="entry name" value="DNAJ CHAPERONE C-TERMINAL DOMAIN-CONTAINING PROTEIN"/>
    <property type="match status" value="1"/>
</dbReference>
<evidence type="ECO:0000259" key="3">
    <source>
        <dbReference type="Pfam" id="PF01556"/>
    </source>
</evidence>
<dbReference type="GO" id="GO:0006457">
    <property type="term" value="P:protein folding"/>
    <property type="evidence" value="ECO:0007669"/>
    <property type="project" value="InterPro"/>
</dbReference>
<accession>A0A4U5NM85</accession>
<feature type="region of interest" description="Disordered" evidence="2">
    <location>
        <begin position="90"/>
        <end position="117"/>
    </location>
</feature>
<dbReference type="InterPro" id="IPR051339">
    <property type="entry name" value="DnaJ_subfamily_B"/>
</dbReference>
<dbReference type="EMBL" id="RCHU01000996">
    <property type="protein sequence ID" value="TKR84688.1"/>
    <property type="molecule type" value="Genomic_DNA"/>
</dbReference>
<feature type="compositionally biased region" description="Low complexity" evidence="2">
    <location>
        <begin position="90"/>
        <end position="101"/>
    </location>
</feature>
<dbReference type="GO" id="GO:0051087">
    <property type="term" value="F:protein-folding chaperone binding"/>
    <property type="evidence" value="ECO:0007669"/>
    <property type="project" value="TreeGrafter"/>
</dbReference>
<reference evidence="4" key="1">
    <citation type="submission" date="2018-10" db="EMBL/GenBank/DDBJ databases">
        <title>Population genomic analysis revealed the cold adaptation of white poplar.</title>
        <authorList>
            <person name="Liu Y.-J."/>
        </authorList>
    </citation>
    <scope>NUCLEOTIDE SEQUENCE [LARGE SCALE GENOMIC DNA]</scope>
    <source>
        <strain evidence="4">PAL-ZL1</strain>
    </source>
</reference>
<dbReference type="GO" id="GO:0051082">
    <property type="term" value="F:unfolded protein binding"/>
    <property type="evidence" value="ECO:0007669"/>
    <property type="project" value="InterPro"/>
</dbReference>
<dbReference type="Pfam" id="PF01556">
    <property type="entry name" value="DnaJ_C"/>
    <property type="match status" value="1"/>
</dbReference>
<dbReference type="FunFam" id="2.60.260.20:FF:000015">
    <property type="entry name" value="Heat shock protein 40"/>
    <property type="match status" value="1"/>
</dbReference>
<keyword evidence="1" id="KW-0143">Chaperone</keyword>
<dbReference type="CDD" id="cd10747">
    <property type="entry name" value="DnaJ_C"/>
    <property type="match status" value="1"/>
</dbReference>
<comment type="caution">
    <text evidence="4">The sequence shown here is derived from an EMBL/GenBank/DDBJ whole genome shotgun (WGS) entry which is preliminary data.</text>
</comment>
<proteinExistence type="predicted"/>
<dbReference type="Gene3D" id="2.60.260.20">
    <property type="entry name" value="Urease metallochaperone UreE, N-terminal domain"/>
    <property type="match status" value="2"/>
</dbReference>